<accession>A0AAV5T321</accession>
<keyword evidence="2" id="KW-0812">Transmembrane</keyword>
<comment type="caution">
    <text evidence="3">The sequence shown here is derived from an EMBL/GenBank/DDBJ whole genome shotgun (WGS) entry which is preliminary data.</text>
</comment>
<keyword evidence="2" id="KW-0472">Membrane</keyword>
<feature type="non-terminal residue" evidence="3">
    <location>
        <position position="162"/>
    </location>
</feature>
<dbReference type="EMBL" id="BTSX01000003">
    <property type="protein sequence ID" value="GMS89896.1"/>
    <property type="molecule type" value="Genomic_DNA"/>
</dbReference>
<name>A0AAV5T321_9BILA</name>
<dbReference type="Proteomes" id="UP001432027">
    <property type="component" value="Unassembled WGS sequence"/>
</dbReference>
<gene>
    <name evidence="3" type="ORF">PENTCL1PPCAC_12071</name>
</gene>
<reference evidence="3" key="1">
    <citation type="submission" date="2023-10" db="EMBL/GenBank/DDBJ databases">
        <title>Genome assembly of Pristionchus species.</title>
        <authorList>
            <person name="Yoshida K."/>
            <person name="Sommer R.J."/>
        </authorList>
    </citation>
    <scope>NUCLEOTIDE SEQUENCE</scope>
    <source>
        <strain evidence="3">RS0144</strain>
    </source>
</reference>
<organism evidence="3 4">
    <name type="scientific">Pristionchus entomophagus</name>
    <dbReference type="NCBI Taxonomy" id="358040"/>
    <lineage>
        <taxon>Eukaryota</taxon>
        <taxon>Metazoa</taxon>
        <taxon>Ecdysozoa</taxon>
        <taxon>Nematoda</taxon>
        <taxon>Chromadorea</taxon>
        <taxon>Rhabditida</taxon>
        <taxon>Rhabditina</taxon>
        <taxon>Diplogasteromorpha</taxon>
        <taxon>Diplogasteroidea</taxon>
        <taxon>Neodiplogasteridae</taxon>
        <taxon>Pristionchus</taxon>
    </lineage>
</organism>
<evidence type="ECO:0000256" key="2">
    <source>
        <dbReference type="SAM" id="Phobius"/>
    </source>
</evidence>
<feature type="transmembrane region" description="Helical" evidence="2">
    <location>
        <begin position="102"/>
        <end position="120"/>
    </location>
</feature>
<protein>
    <submittedName>
        <fullName evidence="3">Uncharacterized protein</fullName>
    </submittedName>
</protein>
<feature type="region of interest" description="Disordered" evidence="1">
    <location>
        <begin position="1"/>
        <end position="20"/>
    </location>
</feature>
<keyword evidence="4" id="KW-1185">Reference proteome</keyword>
<dbReference type="AlphaFoldDB" id="A0AAV5T321"/>
<evidence type="ECO:0000256" key="1">
    <source>
        <dbReference type="SAM" id="MobiDB-lite"/>
    </source>
</evidence>
<sequence length="162" mass="17594">SSFAPTVPLPHHNESFHTGHPTLLRTPNGTLCVVCAGARCNSVEWVRIELIYLLDLASEKVEAVQKATVATPPPPHATTTLPGQAANATVAELEGEPIGNKFVVLIIATMATVILVFTCVRQCCKYCGERAWAEQREHLLSIPAEEERTADDTSFRSRSTLS</sequence>
<feature type="non-terminal residue" evidence="3">
    <location>
        <position position="1"/>
    </location>
</feature>
<evidence type="ECO:0000313" key="4">
    <source>
        <dbReference type="Proteomes" id="UP001432027"/>
    </source>
</evidence>
<keyword evidence="2" id="KW-1133">Transmembrane helix</keyword>
<evidence type="ECO:0000313" key="3">
    <source>
        <dbReference type="EMBL" id="GMS89896.1"/>
    </source>
</evidence>
<proteinExistence type="predicted"/>